<dbReference type="InterPro" id="IPR010982">
    <property type="entry name" value="Lambda_DNA-bd_dom_sf"/>
</dbReference>
<dbReference type="Pfam" id="PF07022">
    <property type="entry name" value="Phage_CI_repr"/>
    <property type="match status" value="1"/>
</dbReference>
<protein>
    <recommendedName>
        <fullName evidence="1">Bacteriophage CI repressor N-terminal domain-containing protein</fullName>
    </recommendedName>
</protein>
<comment type="caution">
    <text evidence="2">The sequence shown here is derived from an EMBL/GenBank/DDBJ whole genome shotgun (WGS) entry which is preliminary data.</text>
</comment>
<gene>
    <name evidence="2" type="ORF">SDC9_72997</name>
</gene>
<dbReference type="GO" id="GO:0003677">
    <property type="term" value="F:DNA binding"/>
    <property type="evidence" value="ECO:0007669"/>
    <property type="project" value="InterPro"/>
</dbReference>
<dbReference type="GO" id="GO:0045892">
    <property type="term" value="P:negative regulation of DNA-templated transcription"/>
    <property type="evidence" value="ECO:0007669"/>
    <property type="project" value="InterPro"/>
</dbReference>
<feature type="domain" description="Bacteriophage CI repressor N-terminal" evidence="1">
    <location>
        <begin position="12"/>
        <end position="58"/>
    </location>
</feature>
<dbReference type="SUPFAM" id="SSF47413">
    <property type="entry name" value="lambda repressor-like DNA-binding domains"/>
    <property type="match status" value="1"/>
</dbReference>
<evidence type="ECO:0000313" key="2">
    <source>
        <dbReference type="EMBL" id="MPM26494.1"/>
    </source>
</evidence>
<organism evidence="2">
    <name type="scientific">bioreactor metagenome</name>
    <dbReference type="NCBI Taxonomy" id="1076179"/>
    <lineage>
        <taxon>unclassified sequences</taxon>
        <taxon>metagenomes</taxon>
        <taxon>ecological metagenomes</taxon>
    </lineage>
</organism>
<sequence length="85" mass="9368">MAISDKLRALLALSGKKSTDLAGYFGISPQAMRNKFSRGSFSADDLIKISVFLDLDLSFRTTDNQIITLDEKDLQGYSDEKGMDA</sequence>
<accession>A0A644YK52</accession>
<reference evidence="2" key="1">
    <citation type="submission" date="2019-08" db="EMBL/GenBank/DDBJ databases">
        <authorList>
            <person name="Kucharzyk K."/>
            <person name="Murdoch R.W."/>
            <person name="Higgins S."/>
            <person name="Loffler F."/>
        </authorList>
    </citation>
    <scope>NUCLEOTIDE SEQUENCE</scope>
</reference>
<dbReference type="InterPro" id="IPR010744">
    <property type="entry name" value="Phage_CI_N"/>
</dbReference>
<evidence type="ECO:0000259" key="1">
    <source>
        <dbReference type="Pfam" id="PF07022"/>
    </source>
</evidence>
<dbReference type="Gene3D" id="1.10.260.40">
    <property type="entry name" value="lambda repressor-like DNA-binding domains"/>
    <property type="match status" value="1"/>
</dbReference>
<dbReference type="AlphaFoldDB" id="A0A644YK52"/>
<proteinExistence type="predicted"/>
<dbReference type="EMBL" id="VSSQ01004748">
    <property type="protein sequence ID" value="MPM26494.1"/>
    <property type="molecule type" value="Genomic_DNA"/>
</dbReference>
<name>A0A644YK52_9ZZZZ</name>